<dbReference type="Gene3D" id="2.170.270.10">
    <property type="entry name" value="SET domain"/>
    <property type="match status" value="1"/>
</dbReference>
<dbReference type="SMART" id="SM01114">
    <property type="entry name" value="CXC"/>
    <property type="match status" value="1"/>
</dbReference>
<reference evidence="10 11" key="1">
    <citation type="submission" date="2013-11" db="EMBL/GenBank/DDBJ databases">
        <title>The Genome Sequence of Phytophthora parasitica P1569.</title>
        <authorList>
            <consortium name="The Broad Institute Genomics Platform"/>
            <person name="Russ C."/>
            <person name="Tyler B."/>
            <person name="Panabieres F."/>
            <person name="Shan W."/>
            <person name="Tripathy S."/>
            <person name="Grunwald N."/>
            <person name="Machado M."/>
            <person name="Johnson C.S."/>
            <person name="Arredondo F."/>
            <person name="Hong C."/>
            <person name="Coffey M."/>
            <person name="Young S.K."/>
            <person name="Zeng Q."/>
            <person name="Gargeya S."/>
            <person name="Fitzgerald M."/>
            <person name="Abouelleil A."/>
            <person name="Alvarado L."/>
            <person name="Chapman S.B."/>
            <person name="Gainer-Dewar J."/>
            <person name="Goldberg J."/>
            <person name="Griggs A."/>
            <person name="Gujja S."/>
            <person name="Hansen M."/>
            <person name="Howarth C."/>
            <person name="Imamovic A."/>
            <person name="Ireland A."/>
            <person name="Larimer J."/>
            <person name="McCowan C."/>
            <person name="Murphy C."/>
            <person name="Pearson M."/>
            <person name="Poon T.W."/>
            <person name="Priest M."/>
            <person name="Roberts A."/>
            <person name="Saif S."/>
            <person name="Shea T."/>
            <person name="Sykes S."/>
            <person name="Wortman J."/>
            <person name="Nusbaum C."/>
            <person name="Birren B."/>
        </authorList>
    </citation>
    <scope>NUCLEOTIDE SEQUENCE [LARGE SCALE GENOMIC DNA]</scope>
    <source>
        <strain evidence="10 11">P1569</strain>
    </source>
</reference>
<dbReference type="OrthoDB" id="6141102at2759"/>
<dbReference type="InterPro" id="IPR041355">
    <property type="entry name" value="Pre-SET_CXC"/>
</dbReference>
<accession>V9EB56</accession>
<feature type="domain" description="SET" evidence="8">
    <location>
        <begin position="1249"/>
        <end position="1365"/>
    </location>
</feature>
<dbReference type="PROSITE" id="PS50280">
    <property type="entry name" value="SET"/>
    <property type="match status" value="1"/>
</dbReference>
<dbReference type="InterPro" id="IPR026489">
    <property type="entry name" value="CXC_dom"/>
</dbReference>
<evidence type="ECO:0000313" key="11">
    <source>
        <dbReference type="Proteomes" id="UP000018721"/>
    </source>
</evidence>
<keyword evidence="2" id="KW-0808">Transferase</keyword>
<evidence type="ECO:0000256" key="5">
    <source>
        <dbReference type="ARBA" id="ARBA00023163"/>
    </source>
</evidence>
<dbReference type="HOGENOM" id="CLU_004020_1_0_1"/>
<feature type="compositionally biased region" description="Low complexity" evidence="7">
    <location>
        <begin position="949"/>
        <end position="960"/>
    </location>
</feature>
<proteinExistence type="predicted"/>
<feature type="compositionally biased region" description="Basic and acidic residues" evidence="7">
    <location>
        <begin position="39"/>
        <end position="50"/>
    </location>
</feature>
<feature type="compositionally biased region" description="Acidic residues" evidence="7">
    <location>
        <begin position="905"/>
        <end position="917"/>
    </location>
</feature>
<dbReference type="Pfam" id="PF00856">
    <property type="entry name" value="SET"/>
    <property type="match status" value="1"/>
</dbReference>
<keyword evidence="3" id="KW-0949">S-adenosyl-L-methionine</keyword>
<feature type="compositionally biased region" description="Polar residues" evidence="7">
    <location>
        <begin position="24"/>
        <end position="35"/>
    </location>
</feature>
<feature type="compositionally biased region" description="Low complexity" evidence="7">
    <location>
        <begin position="98"/>
        <end position="107"/>
    </location>
</feature>
<comment type="caution">
    <text evidence="10">The sequence shown here is derived from an EMBL/GenBank/DDBJ whole genome shotgun (WGS) entry which is preliminary data.</text>
</comment>
<dbReference type="Pfam" id="PF18264">
    <property type="entry name" value="preSET_CXC"/>
    <property type="match status" value="1"/>
</dbReference>
<feature type="compositionally biased region" description="Basic residues" evidence="7">
    <location>
        <begin position="1107"/>
        <end position="1117"/>
    </location>
</feature>
<keyword evidence="5" id="KW-0804">Transcription</keyword>
<name>V9EB56_PHYNI</name>
<dbReference type="CDD" id="cd10519">
    <property type="entry name" value="SET_EZH"/>
    <property type="match status" value="1"/>
</dbReference>
<feature type="compositionally biased region" description="Low complexity" evidence="7">
    <location>
        <begin position="1118"/>
        <end position="1130"/>
    </location>
</feature>
<evidence type="ECO:0000256" key="1">
    <source>
        <dbReference type="ARBA" id="ARBA00022603"/>
    </source>
</evidence>
<dbReference type="GO" id="GO:0003682">
    <property type="term" value="F:chromatin binding"/>
    <property type="evidence" value="ECO:0007669"/>
    <property type="project" value="TreeGrafter"/>
</dbReference>
<keyword evidence="4" id="KW-0805">Transcription regulation</keyword>
<feature type="compositionally biased region" description="Low complexity" evidence="7">
    <location>
        <begin position="1"/>
        <end position="12"/>
    </location>
</feature>
<evidence type="ECO:0000259" key="9">
    <source>
        <dbReference type="PROSITE" id="PS51633"/>
    </source>
</evidence>
<feature type="compositionally biased region" description="Polar residues" evidence="7">
    <location>
        <begin position="399"/>
        <end position="419"/>
    </location>
</feature>
<keyword evidence="1" id="KW-0489">Methyltransferase</keyword>
<evidence type="ECO:0000256" key="2">
    <source>
        <dbReference type="ARBA" id="ARBA00022679"/>
    </source>
</evidence>
<protein>
    <submittedName>
        <fullName evidence="10">Uncharacterized protein</fullName>
    </submittedName>
</protein>
<dbReference type="SUPFAM" id="SSF82199">
    <property type="entry name" value="SET domain"/>
    <property type="match status" value="1"/>
</dbReference>
<dbReference type="EMBL" id="ANIZ01003044">
    <property type="protein sequence ID" value="ETI36321.1"/>
    <property type="molecule type" value="Genomic_DNA"/>
</dbReference>
<feature type="compositionally biased region" description="Polar residues" evidence="7">
    <location>
        <begin position="356"/>
        <end position="367"/>
    </location>
</feature>
<dbReference type="SMART" id="SM00317">
    <property type="entry name" value="SET"/>
    <property type="match status" value="1"/>
</dbReference>
<feature type="compositionally biased region" description="Basic and acidic residues" evidence="7">
    <location>
        <begin position="315"/>
        <end position="328"/>
    </location>
</feature>
<dbReference type="InterPro" id="IPR033467">
    <property type="entry name" value="Tesmin/TSO1-like_CXC"/>
</dbReference>
<dbReference type="PROSITE" id="PS51633">
    <property type="entry name" value="CXC"/>
    <property type="match status" value="1"/>
</dbReference>
<feature type="compositionally biased region" description="Acidic residues" evidence="7">
    <location>
        <begin position="206"/>
        <end position="215"/>
    </location>
</feature>
<dbReference type="eggNOG" id="KOG1079">
    <property type="taxonomic scope" value="Eukaryota"/>
</dbReference>
<dbReference type="Proteomes" id="UP000018721">
    <property type="component" value="Unassembled WGS sequence"/>
</dbReference>
<organism evidence="10 11">
    <name type="scientific">Phytophthora nicotianae P1569</name>
    <dbReference type="NCBI Taxonomy" id="1317065"/>
    <lineage>
        <taxon>Eukaryota</taxon>
        <taxon>Sar</taxon>
        <taxon>Stramenopiles</taxon>
        <taxon>Oomycota</taxon>
        <taxon>Peronosporomycetes</taxon>
        <taxon>Peronosporales</taxon>
        <taxon>Peronosporaceae</taxon>
        <taxon>Phytophthora</taxon>
    </lineage>
</organism>
<evidence type="ECO:0000259" key="8">
    <source>
        <dbReference type="PROSITE" id="PS50280"/>
    </source>
</evidence>
<feature type="region of interest" description="Disordered" evidence="7">
    <location>
        <begin position="1"/>
        <end position="125"/>
    </location>
</feature>
<feature type="region of interest" description="Disordered" evidence="7">
    <location>
        <begin position="141"/>
        <end position="286"/>
    </location>
</feature>
<sequence length="1400" mass="154395">MPSPPSSVIVVDDSSDEEPAPASGRQSTPLLVSSSDESEAPRPKKLRVESPKVSVSDSKVLNSAHNSESDEEVPSESKEDEGATSEQSTSQNEKKKTSSALLSSATADSDDDTAGETTQLRFADSDGRMYADAMSFSELQAQQREFERLQAMAHRKSAPRNTARRPTTGTKRKASEAASTRNSSPISRTKSSVLKKTASPSPFDFDFPESSDESSESSSSTDDNRAALLSPRSKLMSLKDVVAQERELARLRDENAKMKDRAAPPKKKKKVASKSAPKQTTKSSSAQKISFFFSAAQSNNNVIDGTGWSESEPSDDGKFEENKSKGSYEPEPLLEESYSESNKGVSDEEYVPSKPKTPSAQPASARTNDQKSKSGKTIKNRSSESKKSSKSKAKKGDNNSRSSSATSGVQSSLPAQSGVVSDKLARPRNARDTVMHSTVWRNVCFDTAPSNLLPLPVDVALPFFSEFDRPLLSYDVDGDLRSKCKLLPQFGKSTHFISSALVSDEPDQTITQEDMDIRVTNIIQRELPRLRACHQRKTSAVIAESRSKVRAYLAAHEAVQNQRQDSQLEGKRLGDVDTLDKSLLNQMKQEKLTQALSLGYTNIWGETIDVEEKLYPHDVNQLPNIRPLSKCTAYIGVKANVRVEDDPILRYKPYFGEDDDGADIDEAWYDAVAPKNSSLSSGLDGEVNEFMLRLVVRECGPTEKVFSALKKVPGFAQAYSDYAEIKKLDDSTRLAARRIKEAKDLISSKPPEFPLTKVATLEPALGDADDSQKTLEERLAPPATYFDSNLARNHANRGYGLGLRSTDEYSELLVTYRDMFCRMCYDYHCLEHGIEHPLPSHRVDPANPPLHLSAVALAATRKKEQEEIAEQLSCSPESCASTVSPPPSVDSGNCSAEDNFKADDKNEEDVPTDEDVTMENGSSEACYETATDEEVVVAGESNETRRSTRTATRNNTLASRSLTKQAAQPSKRKQSRPQRVQIYPQVADESEYLDDSHYAEVTAIVKKSLKDDENCSSECWKAENSGETGLSSDEAKTTTKALSETELVLLRKLHTIIGDNPCIISSMVKSTTCKEVGAFLESERQSKPTRTSSMDDMPLSPEGRSLHNGRKRGRARNSRSSNNRILLNRTRNNRLKDKGANHEYEPCNHEGACDSTDCSCMTRDHTCDKACSCSRDCPNRFPGCRCSLGNCRTKACPCFVAARECNPDLCITCGASEVPALIFDEERRNMSALDLGICCNVNILRGQHKKIGVAYSTTHGWGAFALEPIKRGEFIYEYHGALLSQDEAERRGSIYDKMTISFLFDVDDDSVVDAIRKGNKSKFANHSAVNKKCKGKVLTVGGEHRISIWAQQDISKGEELFFDYGYHGETAPDWSQLRIKGSALHGSKKKTEVKDKKKEN</sequence>
<feature type="compositionally biased region" description="Basic and acidic residues" evidence="7">
    <location>
        <begin position="242"/>
        <end position="263"/>
    </location>
</feature>
<gene>
    <name evidence="10" type="ORF">F443_17514</name>
</gene>
<dbReference type="InterPro" id="IPR045318">
    <property type="entry name" value="EZH1/2-like"/>
</dbReference>
<dbReference type="EMBL" id="ANIZ01003044">
    <property type="protein sequence ID" value="ETI36320.1"/>
    <property type="molecule type" value="Genomic_DNA"/>
</dbReference>
<feature type="region of interest" description="Disordered" evidence="7">
    <location>
        <begin position="1079"/>
        <end position="1132"/>
    </location>
</feature>
<dbReference type="GO" id="GO:0031507">
    <property type="term" value="P:heterochromatin formation"/>
    <property type="evidence" value="ECO:0007669"/>
    <property type="project" value="TreeGrafter"/>
</dbReference>
<evidence type="ECO:0000256" key="3">
    <source>
        <dbReference type="ARBA" id="ARBA00022691"/>
    </source>
</evidence>
<feature type="compositionally biased region" description="Polar residues" evidence="7">
    <location>
        <begin position="177"/>
        <end position="194"/>
    </location>
</feature>
<evidence type="ECO:0000256" key="7">
    <source>
        <dbReference type="SAM" id="MobiDB-lite"/>
    </source>
</evidence>
<evidence type="ECO:0000256" key="4">
    <source>
        <dbReference type="ARBA" id="ARBA00023015"/>
    </source>
</evidence>
<feature type="region of interest" description="Disordered" evidence="7">
    <location>
        <begin position="300"/>
        <end position="430"/>
    </location>
</feature>
<dbReference type="GO" id="GO:0005634">
    <property type="term" value="C:nucleus"/>
    <property type="evidence" value="ECO:0007669"/>
    <property type="project" value="TreeGrafter"/>
</dbReference>
<evidence type="ECO:0000256" key="6">
    <source>
        <dbReference type="ARBA" id="ARBA00048568"/>
    </source>
</evidence>
<dbReference type="InterPro" id="IPR046341">
    <property type="entry name" value="SET_dom_sf"/>
</dbReference>
<dbReference type="PANTHER" id="PTHR45747:SF4">
    <property type="entry name" value="HISTONE-LYSINE N-METHYLTRANSFERASE E(Z)"/>
    <property type="match status" value="1"/>
</dbReference>
<dbReference type="GO" id="GO:0140951">
    <property type="term" value="F:histone H3K27 trimethyltransferase activity"/>
    <property type="evidence" value="ECO:0007669"/>
    <property type="project" value="UniProtKB-EC"/>
</dbReference>
<dbReference type="PANTHER" id="PTHR45747">
    <property type="entry name" value="HISTONE-LYSINE N-METHYLTRANSFERASE E(Z)"/>
    <property type="match status" value="1"/>
</dbReference>
<evidence type="ECO:0000313" key="10">
    <source>
        <dbReference type="EMBL" id="ETI36320.1"/>
    </source>
</evidence>
<feature type="domain" description="CXC" evidence="9">
    <location>
        <begin position="1130"/>
        <end position="1230"/>
    </location>
</feature>
<feature type="compositionally biased region" description="Polar residues" evidence="7">
    <location>
        <begin position="873"/>
        <end position="883"/>
    </location>
</feature>
<feature type="compositionally biased region" description="Polar residues" evidence="7">
    <location>
        <begin position="53"/>
        <end position="66"/>
    </location>
</feature>
<feature type="compositionally biased region" description="Polar residues" evidence="7">
    <location>
        <begin position="300"/>
        <end position="311"/>
    </location>
</feature>
<keyword evidence="11" id="KW-1185">Reference proteome</keyword>
<feature type="region of interest" description="Disordered" evidence="7">
    <location>
        <begin position="873"/>
        <end position="979"/>
    </location>
</feature>
<dbReference type="InterPro" id="IPR001214">
    <property type="entry name" value="SET_dom"/>
</dbReference>
<comment type="catalytic activity">
    <reaction evidence="6">
        <text>L-lysyl(27)-[histone H3] + 3 S-adenosyl-L-methionine = N(6),N(6),N(6)-trimethyl-L-lysyl(27)-[histone H3] + 3 S-adenosyl-L-homocysteine + 3 H(+)</text>
        <dbReference type="Rhea" id="RHEA:60292"/>
        <dbReference type="Rhea" id="RHEA-COMP:15535"/>
        <dbReference type="Rhea" id="RHEA-COMP:15548"/>
        <dbReference type="ChEBI" id="CHEBI:15378"/>
        <dbReference type="ChEBI" id="CHEBI:29969"/>
        <dbReference type="ChEBI" id="CHEBI:57856"/>
        <dbReference type="ChEBI" id="CHEBI:59789"/>
        <dbReference type="ChEBI" id="CHEBI:61961"/>
        <dbReference type="EC" id="2.1.1.356"/>
    </reaction>
</comment>
<dbReference type="GO" id="GO:0032259">
    <property type="term" value="P:methylation"/>
    <property type="evidence" value="ECO:0007669"/>
    <property type="project" value="UniProtKB-KW"/>
</dbReference>